<gene>
    <name evidence="1" type="ORF">WN51_10775</name>
</gene>
<protein>
    <submittedName>
        <fullName evidence="1">Uncharacterized protein</fullName>
    </submittedName>
</protein>
<evidence type="ECO:0000313" key="1">
    <source>
        <dbReference type="EMBL" id="KOX76919.1"/>
    </source>
</evidence>
<organism evidence="1 2">
    <name type="scientific">Melipona quadrifasciata</name>
    <dbReference type="NCBI Taxonomy" id="166423"/>
    <lineage>
        <taxon>Eukaryota</taxon>
        <taxon>Metazoa</taxon>
        <taxon>Ecdysozoa</taxon>
        <taxon>Arthropoda</taxon>
        <taxon>Hexapoda</taxon>
        <taxon>Insecta</taxon>
        <taxon>Pterygota</taxon>
        <taxon>Neoptera</taxon>
        <taxon>Endopterygota</taxon>
        <taxon>Hymenoptera</taxon>
        <taxon>Apocrita</taxon>
        <taxon>Aculeata</taxon>
        <taxon>Apoidea</taxon>
        <taxon>Anthophila</taxon>
        <taxon>Apidae</taxon>
        <taxon>Melipona</taxon>
    </lineage>
</organism>
<dbReference type="AlphaFoldDB" id="A0A0M9A6L6"/>
<dbReference type="Proteomes" id="UP000053105">
    <property type="component" value="Unassembled WGS sequence"/>
</dbReference>
<evidence type="ECO:0000313" key="2">
    <source>
        <dbReference type="Proteomes" id="UP000053105"/>
    </source>
</evidence>
<accession>A0A0M9A6L6</accession>
<sequence length="277" mass="31705">MNLENDDLCDLQKTIQKLIDHSLRQKNLNFSTPVLFQDCVIYISERIITEGRFPIVCHSIAGFERVGRMEEDPTMAAAAAVVAVTTKGKPREKCDKCRKVDVSNIECFVELCVRLRLSLDQLKLGQEYKSYIRLDQRSEGGTKRRVKLDEFFEENPGIPGEVGFLGGWSVAPNQEGRWFVVNTGRTGQGRVVYWISRGNGSQRDAMTSIVCRDTKFKHWALRSLRNQLFLSKSNEKQSYWQINFYCTKYKVRFILSLKVILAKVPQKIGPLQGGPFI</sequence>
<keyword evidence="2" id="KW-1185">Reference proteome</keyword>
<reference evidence="1 2" key="1">
    <citation type="submission" date="2015-07" db="EMBL/GenBank/DDBJ databases">
        <title>The genome of Melipona quadrifasciata.</title>
        <authorList>
            <person name="Pan H."/>
            <person name="Kapheim K."/>
        </authorList>
    </citation>
    <scope>NUCLEOTIDE SEQUENCE [LARGE SCALE GENOMIC DNA]</scope>
    <source>
        <strain evidence="1">0111107301</strain>
        <tissue evidence="1">Whole body</tissue>
    </source>
</reference>
<proteinExistence type="predicted"/>
<dbReference type="EMBL" id="KQ435737">
    <property type="protein sequence ID" value="KOX76919.1"/>
    <property type="molecule type" value="Genomic_DNA"/>
</dbReference>
<name>A0A0M9A6L6_9HYME</name>